<dbReference type="Proteomes" id="UP000079169">
    <property type="component" value="Unplaced"/>
</dbReference>
<dbReference type="AlphaFoldDB" id="A0A3Q0J6H3"/>
<evidence type="ECO:0000313" key="2">
    <source>
        <dbReference type="RefSeq" id="XP_026684051.1"/>
    </source>
</evidence>
<keyword evidence="1" id="KW-1185">Reference proteome</keyword>
<dbReference type="PaxDb" id="121845-A0A3Q0J6H3"/>
<accession>A0A3Q0J6H3</accession>
<protein>
    <submittedName>
        <fullName evidence="2">Protein singles bar</fullName>
    </submittedName>
</protein>
<reference evidence="2" key="1">
    <citation type="submission" date="2025-08" db="UniProtKB">
        <authorList>
            <consortium name="RefSeq"/>
        </authorList>
    </citation>
    <scope>IDENTIFICATION</scope>
</reference>
<organism evidence="1 2">
    <name type="scientific">Diaphorina citri</name>
    <name type="common">Asian citrus psyllid</name>
    <dbReference type="NCBI Taxonomy" id="121845"/>
    <lineage>
        <taxon>Eukaryota</taxon>
        <taxon>Metazoa</taxon>
        <taxon>Ecdysozoa</taxon>
        <taxon>Arthropoda</taxon>
        <taxon>Hexapoda</taxon>
        <taxon>Insecta</taxon>
        <taxon>Pterygota</taxon>
        <taxon>Neoptera</taxon>
        <taxon>Paraneoptera</taxon>
        <taxon>Hemiptera</taxon>
        <taxon>Sternorrhyncha</taxon>
        <taxon>Psylloidea</taxon>
        <taxon>Psyllidae</taxon>
        <taxon>Diaphorininae</taxon>
        <taxon>Diaphorina</taxon>
    </lineage>
</organism>
<proteinExistence type="predicted"/>
<dbReference type="CTD" id="32644"/>
<dbReference type="GeneID" id="113470080"/>
<evidence type="ECO:0000313" key="1">
    <source>
        <dbReference type="Proteomes" id="UP000079169"/>
    </source>
</evidence>
<sequence length="146" mass="15669">MGGHPIVSVGNGVSLCGVCHLCTCLNMTFLRTAAGKLKLAEIIIGAICQTILLNFGSPYVPTLGMSYESFLCAVSSSLTTTTLLTVTYLLSRTSCSLVRSSIFVSTKPAPHNYATHRHLSTVTHLLQSSASLHICKYKACPSQLRY</sequence>
<dbReference type="RefSeq" id="XP_026684051.1">
    <property type="nucleotide sequence ID" value="XM_026828250.1"/>
</dbReference>
<name>A0A3Q0J6H3_DIACI</name>
<dbReference type="KEGG" id="dci:113470080"/>
<gene>
    <name evidence="2" type="primary">LOC113470080</name>
</gene>